<dbReference type="InterPro" id="IPR022791">
    <property type="entry name" value="L-PG_synthase/AglD"/>
</dbReference>
<comment type="catalytic activity">
    <reaction evidence="13">
        <text>L-lysyl-tRNA(Lys) + a 1,2-diacyl-sn-glycero-3-phospho-(1'-sn-glycerol) = a 1,2-diacyl-sn-glycero-3-phospho-1'-(3'-O-L-lysyl)-sn-glycerol + tRNA(Lys)</text>
        <dbReference type="Rhea" id="RHEA:10668"/>
        <dbReference type="Rhea" id="RHEA-COMP:9696"/>
        <dbReference type="Rhea" id="RHEA-COMP:9697"/>
        <dbReference type="ChEBI" id="CHEBI:64716"/>
        <dbReference type="ChEBI" id="CHEBI:75792"/>
        <dbReference type="ChEBI" id="CHEBI:78442"/>
        <dbReference type="ChEBI" id="CHEBI:78529"/>
        <dbReference type="EC" id="2.3.2.3"/>
    </reaction>
</comment>
<protein>
    <recommendedName>
        <fullName evidence="4">Phosphatidylglycerol lysyltransferase</fullName>
        <ecNumber evidence="3">2.3.2.3</ecNumber>
    </recommendedName>
    <alternativeName>
        <fullName evidence="12">Lysylphosphatidylglycerol synthase</fullName>
    </alternativeName>
</protein>
<evidence type="ECO:0000256" key="3">
    <source>
        <dbReference type="ARBA" id="ARBA00012014"/>
    </source>
</evidence>
<dbReference type="NCBIfam" id="NF033480">
    <property type="entry name" value="bifunc_MprF"/>
    <property type="match status" value="1"/>
</dbReference>
<evidence type="ECO:0000256" key="2">
    <source>
        <dbReference type="ARBA" id="ARBA00008627"/>
    </source>
</evidence>
<evidence type="ECO:0000256" key="14">
    <source>
        <dbReference type="SAM" id="Phobius"/>
    </source>
</evidence>
<evidence type="ECO:0000256" key="10">
    <source>
        <dbReference type="ARBA" id="ARBA00023136"/>
    </source>
</evidence>
<dbReference type="Pfam" id="PF09924">
    <property type="entry name" value="LPG_synthase_C"/>
    <property type="match status" value="1"/>
</dbReference>
<feature type="transmembrane region" description="Helical" evidence="14">
    <location>
        <begin position="243"/>
        <end position="265"/>
    </location>
</feature>
<dbReference type="GO" id="GO:0046677">
    <property type="term" value="P:response to antibiotic"/>
    <property type="evidence" value="ECO:0007669"/>
    <property type="project" value="UniProtKB-KW"/>
</dbReference>
<keyword evidence="6" id="KW-0808">Transferase</keyword>
<dbReference type="GO" id="GO:0005886">
    <property type="term" value="C:plasma membrane"/>
    <property type="evidence" value="ECO:0007669"/>
    <property type="project" value="UniProtKB-SubCell"/>
</dbReference>
<feature type="transmembrane region" description="Helical" evidence="14">
    <location>
        <begin position="522"/>
        <end position="543"/>
    </location>
</feature>
<keyword evidence="5" id="KW-1003">Cell membrane</keyword>
<evidence type="ECO:0000313" key="16">
    <source>
        <dbReference type="EMBL" id="OTP98087.1"/>
    </source>
</evidence>
<feature type="transmembrane region" description="Helical" evidence="14">
    <location>
        <begin position="311"/>
        <end position="338"/>
    </location>
</feature>
<evidence type="ECO:0000256" key="1">
    <source>
        <dbReference type="ARBA" id="ARBA00004651"/>
    </source>
</evidence>
<feature type="transmembrane region" description="Helical" evidence="14">
    <location>
        <begin position="158"/>
        <end position="180"/>
    </location>
</feature>
<evidence type="ECO:0000259" key="15">
    <source>
        <dbReference type="Pfam" id="PF09924"/>
    </source>
</evidence>
<evidence type="ECO:0000256" key="13">
    <source>
        <dbReference type="ARBA" id="ARBA00047540"/>
    </source>
</evidence>
<dbReference type="Pfam" id="PF03706">
    <property type="entry name" value="LPG_synthase_TM"/>
    <property type="match status" value="1"/>
</dbReference>
<dbReference type="OrthoDB" id="145485at2"/>
<keyword evidence="11" id="KW-0046">Antibiotic resistance</keyword>
<keyword evidence="18" id="KW-1185">Reference proteome</keyword>
<evidence type="ECO:0000256" key="5">
    <source>
        <dbReference type="ARBA" id="ARBA00022475"/>
    </source>
</evidence>
<sequence>MRQSRNPIKASIGVALVKILARKVLPWQLIEYFTRYRQFITLLFGLSIFFVALILCWHLLKDINLYDLKNAVDKLSFKSILFACLSAIGSYLMLIGCEWSAARYAGVKLKPSVITLGGICASAIGNAIGLSALSGGAIRCRLYFKQGLTTIDVARMSIFVTLSLGFTLPLLATLAALMNTKNTSLALHLSQNSVRLISSGIICFYAGILIFLYCNRLETKPNKNTQLFQLFHWSIRLPNLHLASYQFVISLIDTVLAGAILYFLLPIQPHFTTFIMIYILALVAGVLSHIPGGVGVFEAVILAAFSSEIGAASLTVALIIYRIIYILIPLVIASFLLLINESKHLFTMPEVKETETGIAAIIMAAVVFFAGVVMMFSSVLPGFNHYLVNTFIPNKIINIAHLVASLIGVLCLLLAMGIRRRLYSAWSASIILLFLGSICSLLRGLHWIEAGTLLAIAVLLIHFRHAFYRKSRLNVLPFPLKSFAVCFCLIAVLVWLILFIYQDVPYSHSLWWQFELDTRVPRALRATLGSFILLICIMLYWLFHPALPILNNPKREEFIKAHQIILDSDQPEGGLAMTGDKSLLFNESHTAFIMYAKRGRSMVALYDPIGENTKRADLIWAFRDLCDAHHLRPVFYQVKTDNLPFYMDIGLRTIKLGEEALVDLEKFNLSSKGYKDLRYTWNRCQRDGLSLEFYAPGTAPLDELKVISDAWLKNKRSKEKQFSLGSFSKPYLDNFTIAAIKFEGHIIAFVNLLETNQHYSASIDLMRFAQNIPKLTMEFLMIGLILHYKEKGFKYFSLGMVPLSGMQRRRGAPLIQRLGALVFRRGGRFYNFQGLRRFKDKFATHWEPRYMAVPAGLDPFVALIDTTILISGGLTGLKKKKS</sequence>
<dbReference type="InterPro" id="IPR016181">
    <property type="entry name" value="Acyl_CoA_acyltransferase"/>
</dbReference>
<feature type="transmembrane region" description="Helical" evidence="14">
    <location>
        <begin position="80"/>
        <end position="101"/>
    </location>
</feature>
<keyword evidence="10 14" id="KW-0472">Membrane</keyword>
<evidence type="ECO:0000256" key="12">
    <source>
        <dbReference type="ARBA" id="ARBA00031899"/>
    </source>
</evidence>
<name>A0A242NEC1_9GAMM</name>
<comment type="subcellular location">
    <subcellularLocation>
        <location evidence="1">Cell membrane</location>
        <topology evidence="1">Multi-pass membrane protein</topology>
    </subcellularLocation>
</comment>
<feature type="transmembrane region" description="Helical" evidence="14">
    <location>
        <begin position="113"/>
        <end position="138"/>
    </location>
</feature>
<evidence type="ECO:0000256" key="7">
    <source>
        <dbReference type="ARBA" id="ARBA00022692"/>
    </source>
</evidence>
<feature type="domain" description="Phosphatidylglycerol lysyltransferase C-terminal" evidence="15">
    <location>
        <begin position="568"/>
        <end position="852"/>
    </location>
</feature>
<dbReference type="GO" id="GO:0047637">
    <property type="term" value="F:phosphatidylglycerol alanyltransferase activity"/>
    <property type="evidence" value="ECO:0007669"/>
    <property type="project" value="TreeGrafter"/>
</dbReference>
<feature type="transmembrane region" description="Helical" evidence="14">
    <location>
        <begin position="358"/>
        <end position="376"/>
    </location>
</feature>
<gene>
    <name evidence="17" type="ORF">B6C91_09370</name>
    <name evidence="16" type="ORF">B6D08_12405</name>
</gene>
<dbReference type="InterPro" id="IPR051211">
    <property type="entry name" value="PG_lysyltransferase"/>
</dbReference>
<dbReference type="EMBL" id="NARP01000040">
    <property type="protein sequence ID" value="OTP98087.1"/>
    <property type="molecule type" value="Genomic_DNA"/>
</dbReference>
<reference evidence="18 19" key="1">
    <citation type="submission" date="2017-03" db="EMBL/GenBank/DDBJ databases">
        <title>Comparative genomics of honeybee gut symbionts reveal geographically distinct and subgroup specific antibiotic resistance.</title>
        <authorList>
            <person name="Ludvigsen J."/>
            <person name="Porcellato D."/>
            <person name="Labee-Lund T.M."/>
            <person name="Amdam G.V."/>
            <person name="Rudi K."/>
        </authorList>
    </citation>
    <scope>NUCLEOTIDE SEQUENCE [LARGE SCALE GENOMIC DNA]</scope>
    <source>
        <strain evidence="16 19">A-7-12</strain>
        <strain evidence="17 18">A-9-12</strain>
    </source>
</reference>
<feature type="transmembrane region" description="Helical" evidence="14">
    <location>
        <begin position="422"/>
        <end position="438"/>
    </location>
</feature>
<dbReference type="InterPro" id="IPR024320">
    <property type="entry name" value="LPG_synthase_C"/>
</dbReference>
<dbReference type="EMBL" id="NART01000043">
    <property type="protein sequence ID" value="OTQ09388.1"/>
    <property type="molecule type" value="Genomic_DNA"/>
</dbReference>
<feature type="transmembrane region" description="Helical" evidence="14">
    <location>
        <begin position="444"/>
        <end position="463"/>
    </location>
</feature>
<keyword evidence="9" id="KW-0443">Lipid metabolism</keyword>
<evidence type="ECO:0000313" key="17">
    <source>
        <dbReference type="EMBL" id="OTQ09388.1"/>
    </source>
</evidence>
<feature type="transmembrane region" description="Helical" evidence="14">
    <location>
        <begin position="39"/>
        <end position="60"/>
    </location>
</feature>
<dbReference type="SUPFAM" id="SSF55729">
    <property type="entry name" value="Acyl-CoA N-acyltransferases (Nat)"/>
    <property type="match status" value="1"/>
</dbReference>
<dbReference type="GO" id="GO:0006629">
    <property type="term" value="P:lipid metabolic process"/>
    <property type="evidence" value="ECO:0007669"/>
    <property type="project" value="UniProtKB-KW"/>
</dbReference>
<feature type="transmembrane region" description="Helical" evidence="14">
    <location>
        <begin position="192"/>
        <end position="213"/>
    </location>
</feature>
<accession>A0A242NEC1</accession>
<dbReference type="PANTHER" id="PTHR34697:SF2">
    <property type="entry name" value="PHOSPHATIDYLGLYCEROL LYSYLTRANSFERASE"/>
    <property type="match status" value="1"/>
</dbReference>
<evidence type="ECO:0000256" key="8">
    <source>
        <dbReference type="ARBA" id="ARBA00022989"/>
    </source>
</evidence>
<dbReference type="Proteomes" id="UP000194800">
    <property type="component" value="Unassembled WGS sequence"/>
</dbReference>
<evidence type="ECO:0000256" key="4">
    <source>
        <dbReference type="ARBA" id="ARBA00021546"/>
    </source>
</evidence>
<evidence type="ECO:0000256" key="9">
    <source>
        <dbReference type="ARBA" id="ARBA00023098"/>
    </source>
</evidence>
<organism evidence="16 19">
    <name type="scientific">Gilliamella apicola</name>
    <dbReference type="NCBI Taxonomy" id="1196095"/>
    <lineage>
        <taxon>Bacteria</taxon>
        <taxon>Pseudomonadati</taxon>
        <taxon>Pseudomonadota</taxon>
        <taxon>Gammaproteobacteria</taxon>
        <taxon>Orbales</taxon>
        <taxon>Orbaceae</taxon>
        <taxon>Gilliamella</taxon>
    </lineage>
</organism>
<dbReference type="EC" id="2.3.2.3" evidence="3"/>
<dbReference type="PANTHER" id="PTHR34697">
    <property type="entry name" value="PHOSPHATIDYLGLYCEROL LYSYLTRANSFERASE"/>
    <property type="match status" value="1"/>
</dbReference>
<dbReference type="GO" id="GO:0055091">
    <property type="term" value="P:phospholipid homeostasis"/>
    <property type="evidence" value="ECO:0007669"/>
    <property type="project" value="TreeGrafter"/>
</dbReference>
<keyword evidence="7 14" id="KW-0812">Transmembrane</keyword>
<dbReference type="GO" id="GO:0050071">
    <property type="term" value="F:phosphatidylglycerol lysyltransferase activity"/>
    <property type="evidence" value="ECO:0007669"/>
    <property type="project" value="UniProtKB-EC"/>
</dbReference>
<evidence type="ECO:0000256" key="11">
    <source>
        <dbReference type="ARBA" id="ARBA00023251"/>
    </source>
</evidence>
<proteinExistence type="inferred from homology"/>
<dbReference type="RefSeq" id="WP_086271768.1">
    <property type="nucleotide sequence ID" value="NZ_MZNE01000049.1"/>
</dbReference>
<feature type="transmembrane region" description="Helical" evidence="14">
    <location>
        <begin position="277"/>
        <end position="305"/>
    </location>
</feature>
<evidence type="ECO:0000256" key="6">
    <source>
        <dbReference type="ARBA" id="ARBA00022679"/>
    </source>
</evidence>
<comment type="similarity">
    <text evidence="2">Belongs to the LPG synthase family.</text>
</comment>
<feature type="transmembrane region" description="Helical" evidence="14">
    <location>
        <begin position="483"/>
        <end position="502"/>
    </location>
</feature>
<dbReference type="Proteomes" id="UP000194977">
    <property type="component" value="Unassembled WGS sequence"/>
</dbReference>
<evidence type="ECO:0000313" key="19">
    <source>
        <dbReference type="Proteomes" id="UP000194977"/>
    </source>
</evidence>
<keyword evidence="8 14" id="KW-1133">Transmembrane helix</keyword>
<comment type="caution">
    <text evidence="16">The sequence shown here is derived from an EMBL/GenBank/DDBJ whole genome shotgun (WGS) entry which is preliminary data.</text>
</comment>
<dbReference type="AlphaFoldDB" id="A0A242NEC1"/>
<evidence type="ECO:0000313" key="18">
    <source>
        <dbReference type="Proteomes" id="UP000194800"/>
    </source>
</evidence>
<feature type="transmembrane region" description="Helical" evidence="14">
    <location>
        <begin position="396"/>
        <end position="415"/>
    </location>
</feature>